<proteinExistence type="predicted"/>
<protein>
    <submittedName>
        <fullName evidence="1">RCG35682, isoform CRA_b</fullName>
    </submittedName>
</protein>
<reference evidence="2" key="1">
    <citation type="submission" date="2005-06" db="EMBL/GenBank/DDBJ databases">
        <authorList>
            <person name="Mural R.J."/>
            <person name="Li P.W."/>
            <person name="Adams M.D."/>
            <person name="Amanatides P.G."/>
            <person name="Baden-Tillson H."/>
            <person name="Barnstead M."/>
            <person name="Chin S.H."/>
            <person name="Dew I."/>
            <person name="Evans C.A."/>
            <person name="Ferriera S."/>
            <person name="Flanigan M."/>
            <person name="Fosler C."/>
            <person name="Glodek A."/>
            <person name="Gu Z."/>
            <person name="Holt R.A."/>
            <person name="Jennings D."/>
            <person name="Kraft C.L."/>
            <person name="Lu F."/>
            <person name="Nguyen T."/>
            <person name="Nusskern D.R."/>
            <person name="Pfannkoch C.M."/>
            <person name="Sitter C."/>
            <person name="Sutton G.G."/>
            <person name="Venter J.C."/>
            <person name="Wang Z."/>
            <person name="Woodage T."/>
            <person name="Zheng X.H."/>
            <person name="Zhong F."/>
        </authorList>
    </citation>
    <scope>NUCLEOTIDE SEQUENCE [LARGE SCALE GENOMIC DNA]</scope>
    <source>
        <strain>BN</strain>
        <strain evidence="2">Sprague-Dawley</strain>
    </source>
</reference>
<dbReference type="AlphaFoldDB" id="A6MGS6"/>
<name>A6MGS6_RAT</name>
<sequence>MNHSKCSCFIPGSARSPSSYPIKVLGSRKLCLPNHPVLNLTSYIEEIQNLTLPEEELELDTHQEESFLKNKLLSQESLMTNTLNENTT</sequence>
<evidence type="ECO:0000313" key="1">
    <source>
        <dbReference type="EMBL" id="EDL82791.1"/>
    </source>
</evidence>
<dbReference type="EMBL" id="DS030755">
    <property type="protein sequence ID" value="EDL82791.1"/>
    <property type="molecule type" value="Genomic_DNA"/>
</dbReference>
<dbReference type="Proteomes" id="UP000234681">
    <property type="component" value="Unassembled WGS sequence"/>
</dbReference>
<organism evidence="1 2">
    <name type="scientific">Rattus norvegicus</name>
    <name type="common">Rat</name>
    <dbReference type="NCBI Taxonomy" id="10116"/>
    <lineage>
        <taxon>Eukaryota</taxon>
        <taxon>Metazoa</taxon>
        <taxon>Chordata</taxon>
        <taxon>Craniata</taxon>
        <taxon>Vertebrata</taxon>
        <taxon>Euteleostomi</taxon>
        <taxon>Mammalia</taxon>
        <taxon>Eutheria</taxon>
        <taxon>Euarchontoglires</taxon>
        <taxon>Glires</taxon>
        <taxon>Rodentia</taxon>
        <taxon>Myomorpha</taxon>
        <taxon>Muroidea</taxon>
        <taxon>Muridae</taxon>
        <taxon>Murinae</taxon>
        <taxon>Rattus</taxon>
    </lineage>
</organism>
<evidence type="ECO:0000313" key="2">
    <source>
        <dbReference type="Proteomes" id="UP000234681"/>
    </source>
</evidence>
<gene>
    <name evidence="1" type="ORF">rCG_35682</name>
</gene>
<accession>A6MGS6</accession>